<dbReference type="InterPro" id="IPR050490">
    <property type="entry name" value="Bact_solute-bd_prot1"/>
</dbReference>
<dbReference type="GO" id="GO:0042597">
    <property type="term" value="C:periplasmic space"/>
    <property type="evidence" value="ECO:0007669"/>
    <property type="project" value="UniProtKB-SubCell"/>
</dbReference>
<gene>
    <name evidence="3" type="ORF">ESB13_08000</name>
</gene>
<dbReference type="EMBL" id="SDHZ01000001">
    <property type="protein sequence ID" value="RXK86733.1"/>
    <property type="molecule type" value="Genomic_DNA"/>
</dbReference>
<organism evidence="3 4">
    <name type="scientific">Filimonas effusa</name>
    <dbReference type="NCBI Taxonomy" id="2508721"/>
    <lineage>
        <taxon>Bacteria</taxon>
        <taxon>Pseudomonadati</taxon>
        <taxon>Bacteroidota</taxon>
        <taxon>Chitinophagia</taxon>
        <taxon>Chitinophagales</taxon>
        <taxon>Chitinophagaceae</taxon>
        <taxon>Filimonas</taxon>
    </lineage>
</organism>
<evidence type="ECO:0000313" key="4">
    <source>
        <dbReference type="Proteomes" id="UP000290545"/>
    </source>
</evidence>
<keyword evidence="4" id="KW-1185">Reference proteome</keyword>
<dbReference type="RefSeq" id="WP_129002480.1">
    <property type="nucleotide sequence ID" value="NZ_SDHZ01000001.1"/>
</dbReference>
<dbReference type="AlphaFoldDB" id="A0A4Q1DDJ4"/>
<name>A0A4Q1DDJ4_9BACT</name>
<comment type="similarity">
    <text evidence="2">Belongs to the bacterial solute-binding protein 1 family.</text>
</comment>
<dbReference type="PANTHER" id="PTHR43649:SF12">
    <property type="entry name" value="DIACETYLCHITOBIOSE BINDING PROTEIN DASA"/>
    <property type="match status" value="1"/>
</dbReference>
<dbReference type="Gene3D" id="3.40.190.10">
    <property type="entry name" value="Periplasmic binding protein-like II"/>
    <property type="match status" value="2"/>
</dbReference>
<evidence type="ECO:0000313" key="3">
    <source>
        <dbReference type="EMBL" id="RXK86733.1"/>
    </source>
</evidence>
<comment type="subcellular location">
    <subcellularLocation>
        <location evidence="1">Periplasm</location>
    </subcellularLocation>
</comment>
<comment type="caution">
    <text evidence="3">The sequence shown here is derived from an EMBL/GenBank/DDBJ whole genome shotgun (WGS) entry which is preliminary data.</text>
</comment>
<dbReference type="PANTHER" id="PTHR43649">
    <property type="entry name" value="ARABINOSE-BINDING PROTEIN-RELATED"/>
    <property type="match status" value="1"/>
</dbReference>
<dbReference type="InterPro" id="IPR006059">
    <property type="entry name" value="SBP"/>
</dbReference>
<protein>
    <submittedName>
        <fullName evidence="3">Extracellular solute-binding protein</fullName>
    </submittedName>
</protein>
<proteinExistence type="inferred from homology"/>
<sequence length="390" mass="43780">MPKIVVNGITWGHSRGITPLFAAAQRFSEIYPEIEFIWKKRSLQEFADYPIEKLVTHYDLLVIDHPWVGTAAATLGVLPLDQYISKHYLADQAAHSVGASHSSYFYGGHQWALAIDAASPAASYRADLLEREGIAVPETWEDVLALARLGKVAVPAIPIDLLMNFYTFCIVHGNAPFKTEDEVIDRATGLKALETMREFYALIDKKMYSYNPIAVAELMSSEDDYLYCPFAYSYSNYARKGYSEFRLKYGDLVTFANGQKLRGTIGGTGLAVSAYSSHREEALLFAEMVASSDFQAQFYVQNGGQPGHRLAWLDEDANYITDNFFRDLLPSMDNAFLRPRYSGHLYFQDRAGVPLQDFLQYGGDAGKVLDTMNNLYQHSLYDLPALNPSL</sequence>
<accession>A0A4Q1DDJ4</accession>
<evidence type="ECO:0000256" key="2">
    <source>
        <dbReference type="ARBA" id="ARBA00008520"/>
    </source>
</evidence>
<reference evidence="3 4" key="1">
    <citation type="submission" date="2019-01" db="EMBL/GenBank/DDBJ databases">
        <title>Filimonas sp. strain TTM-71.</title>
        <authorList>
            <person name="Chen W.-M."/>
        </authorList>
    </citation>
    <scope>NUCLEOTIDE SEQUENCE [LARGE SCALE GENOMIC DNA]</scope>
    <source>
        <strain evidence="3 4">TTM-71</strain>
    </source>
</reference>
<dbReference type="Proteomes" id="UP000290545">
    <property type="component" value="Unassembled WGS sequence"/>
</dbReference>
<evidence type="ECO:0000256" key="1">
    <source>
        <dbReference type="ARBA" id="ARBA00004418"/>
    </source>
</evidence>
<dbReference type="SUPFAM" id="SSF53850">
    <property type="entry name" value="Periplasmic binding protein-like II"/>
    <property type="match status" value="1"/>
</dbReference>
<dbReference type="OrthoDB" id="9811622at2"/>
<dbReference type="Pfam" id="PF01547">
    <property type="entry name" value="SBP_bac_1"/>
    <property type="match status" value="1"/>
</dbReference>